<organism evidence="2 3">
    <name type="scientific">Nonomuraea monospora</name>
    <dbReference type="NCBI Taxonomy" id="568818"/>
    <lineage>
        <taxon>Bacteria</taxon>
        <taxon>Bacillati</taxon>
        <taxon>Actinomycetota</taxon>
        <taxon>Actinomycetes</taxon>
        <taxon>Streptosporangiales</taxon>
        <taxon>Streptosporangiaceae</taxon>
        <taxon>Nonomuraea</taxon>
    </lineage>
</organism>
<dbReference type="EMBL" id="BAAAQX010000030">
    <property type="protein sequence ID" value="GAA2212992.1"/>
    <property type="molecule type" value="Genomic_DNA"/>
</dbReference>
<evidence type="ECO:0000256" key="1">
    <source>
        <dbReference type="SAM" id="MobiDB-lite"/>
    </source>
</evidence>
<dbReference type="Proteomes" id="UP001499843">
    <property type="component" value="Unassembled WGS sequence"/>
</dbReference>
<comment type="caution">
    <text evidence="2">The sequence shown here is derived from an EMBL/GenBank/DDBJ whole genome shotgun (WGS) entry which is preliminary data.</text>
</comment>
<feature type="region of interest" description="Disordered" evidence="1">
    <location>
        <begin position="45"/>
        <end position="74"/>
    </location>
</feature>
<proteinExistence type="predicted"/>
<evidence type="ECO:0000313" key="2">
    <source>
        <dbReference type="EMBL" id="GAA2212992.1"/>
    </source>
</evidence>
<reference evidence="3" key="1">
    <citation type="journal article" date="2019" name="Int. J. Syst. Evol. Microbiol.">
        <title>The Global Catalogue of Microorganisms (GCM) 10K type strain sequencing project: providing services to taxonomists for standard genome sequencing and annotation.</title>
        <authorList>
            <consortium name="The Broad Institute Genomics Platform"/>
            <consortium name="The Broad Institute Genome Sequencing Center for Infectious Disease"/>
            <person name="Wu L."/>
            <person name="Ma J."/>
        </authorList>
    </citation>
    <scope>NUCLEOTIDE SEQUENCE [LARGE SCALE GENOMIC DNA]</scope>
    <source>
        <strain evidence="3">JCM 16114</strain>
    </source>
</reference>
<keyword evidence="3" id="KW-1185">Reference proteome</keyword>
<evidence type="ECO:0000313" key="3">
    <source>
        <dbReference type="Proteomes" id="UP001499843"/>
    </source>
</evidence>
<name>A0ABN3CU57_9ACTN</name>
<accession>A0ABN3CU57</accession>
<sequence>MYDVGACVGRETAAWPPAHVPAPLLLSPTPLPSNRRRFLPTHAAASRAPLPFTTHRHDAVTPPLESPTLTAPAP</sequence>
<protein>
    <submittedName>
        <fullName evidence="2">Uncharacterized protein</fullName>
    </submittedName>
</protein>
<gene>
    <name evidence="2" type="ORF">GCM10009850_084540</name>
</gene>